<organism evidence="1 2">
    <name type="scientific">Bacillus norwichensis</name>
    <dbReference type="NCBI Taxonomy" id="2762217"/>
    <lineage>
        <taxon>Bacteria</taxon>
        <taxon>Bacillati</taxon>
        <taxon>Bacillota</taxon>
        <taxon>Bacilli</taxon>
        <taxon>Bacillales</taxon>
        <taxon>Bacillaceae</taxon>
        <taxon>Bacillus</taxon>
    </lineage>
</organism>
<proteinExistence type="predicted"/>
<dbReference type="EMBL" id="JACSPV010000019">
    <property type="protein sequence ID" value="MBD8005852.1"/>
    <property type="molecule type" value="Genomic_DNA"/>
</dbReference>
<sequence>MNATEARKLAEKNADRLADRQLEEAITSMEKEIRENVELGFFGARIDVQPSEQWDKYNCTLRFENFFQTRGFVFECDLWGTSLVLICKW</sequence>
<evidence type="ECO:0000313" key="2">
    <source>
        <dbReference type="Proteomes" id="UP000648182"/>
    </source>
</evidence>
<protein>
    <submittedName>
        <fullName evidence="1">Uncharacterized protein</fullName>
    </submittedName>
</protein>
<dbReference type="RefSeq" id="WP_191813188.1">
    <property type="nucleotide sequence ID" value="NZ_JACSPV010000019.1"/>
</dbReference>
<keyword evidence="2" id="KW-1185">Reference proteome</keyword>
<gene>
    <name evidence="1" type="ORF">H9631_12255</name>
</gene>
<reference evidence="1 2" key="1">
    <citation type="submission" date="2020-08" db="EMBL/GenBank/DDBJ databases">
        <title>A Genomic Blueprint of the Chicken Gut Microbiome.</title>
        <authorList>
            <person name="Gilroy R."/>
            <person name="Ravi A."/>
            <person name="Getino M."/>
            <person name="Pursley I."/>
            <person name="Horton D.L."/>
            <person name="Alikhan N.-F."/>
            <person name="Baker D."/>
            <person name="Gharbi K."/>
            <person name="Hall N."/>
            <person name="Watson M."/>
            <person name="Adriaenssens E.M."/>
            <person name="Foster-Nyarko E."/>
            <person name="Jarju S."/>
            <person name="Secka A."/>
            <person name="Antonio M."/>
            <person name="Oren A."/>
            <person name="Chaudhuri R."/>
            <person name="La Ragione R.M."/>
            <person name="Hildebrand F."/>
            <person name="Pallen M.J."/>
        </authorList>
    </citation>
    <scope>NUCLEOTIDE SEQUENCE [LARGE SCALE GENOMIC DNA]</scope>
    <source>
        <strain evidence="1 2">Sa1BUA2</strain>
    </source>
</reference>
<accession>A0ABR8VM46</accession>
<dbReference type="Proteomes" id="UP000648182">
    <property type="component" value="Unassembled WGS sequence"/>
</dbReference>
<evidence type="ECO:0000313" key="1">
    <source>
        <dbReference type="EMBL" id="MBD8005852.1"/>
    </source>
</evidence>
<name>A0ABR8VM46_9BACI</name>
<comment type="caution">
    <text evidence="1">The sequence shown here is derived from an EMBL/GenBank/DDBJ whole genome shotgun (WGS) entry which is preliminary data.</text>
</comment>